<evidence type="ECO:0000256" key="7">
    <source>
        <dbReference type="ARBA" id="ARBA00023180"/>
    </source>
</evidence>
<dbReference type="GeneTree" id="ENSGT00940000179594"/>
<dbReference type="SUPFAM" id="SSF47266">
    <property type="entry name" value="4-helical cytokines"/>
    <property type="match status" value="1"/>
</dbReference>
<keyword evidence="8" id="KW-0812">Transmembrane</keyword>
<evidence type="ECO:0000256" key="5">
    <source>
        <dbReference type="ARBA" id="ARBA00022729"/>
    </source>
</evidence>
<keyword evidence="8" id="KW-1133">Transmembrane helix</keyword>
<proteinExistence type="inferred from homology"/>
<dbReference type="AlphaFoldDB" id="A0A3B4G2U7"/>
<dbReference type="InterPro" id="IPR009079">
    <property type="entry name" value="4_helix_cytokine-like_core"/>
</dbReference>
<comment type="similarity">
    <text evidence="2">Belongs to the somatotropin/prolactin family.</text>
</comment>
<dbReference type="GO" id="GO:0045927">
    <property type="term" value="P:positive regulation of growth"/>
    <property type="evidence" value="ECO:0007669"/>
    <property type="project" value="TreeGrafter"/>
</dbReference>
<dbReference type="InterPro" id="IPR001400">
    <property type="entry name" value="Somatotropin/Prolactin"/>
</dbReference>
<keyword evidence="8" id="KW-0472">Membrane</keyword>
<evidence type="ECO:0000313" key="9">
    <source>
        <dbReference type="Ensembl" id="ENSPNYP00000016058.1"/>
    </source>
</evidence>
<dbReference type="GO" id="GO:0060396">
    <property type="term" value="P:growth hormone receptor signaling pathway"/>
    <property type="evidence" value="ECO:0007669"/>
    <property type="project" value="TreeGrafter"/>
</dbReference>
<keyword evidence="7" id="KW-0325">Glycoprotein</keyword>
<evidence type="ECO:0000256" key="3">
    <source>
        <dbReference type="ARBA" id="ARBA00022525"/>
    </source>
</evidence>
<name>A0A3B4G2U7_9CICH</name>
<dbReference type="PANTHER" id="PTHR11417">
    <property type="entry name" value="SOMATOTROPIN,PROLACTIN"/>
    <property type="match status" value="1"/>
</dbReference>
<evidence type="ECO:0000256" key="6">
    <source>
        <dbReference type="ARBA" id="ARBA00023157"/>
    </source>
</evidence>
<dbReference type="GO" id="GO:0046427">
    <property type="term" value="P:positive regulation of receptor signaling pathway via JAK-STAT"/>
    <property type="evidence" value="ECO:0007669"/>
    <property type="project" value="TreeGrafter"/>
</dbReference>
<dbReference type="GO" id="GO:0005615">
    <property type="term" value="C:extracellular space"/>
    <property type="evidence" value="ECO:0007669"/>
    <property type="project" value="TreeGrafter"/>
</dbReference>
<dbReference type="PROSITE" id="PS00338">
    <property type="entry name" value="SOMATOTROPIN_2"/>
    <property type="match status" value="1"/>
</dbReference>
<dbReference type="PANTHER" id="PTHR11417:SF3">
    <property type="entry name" value="SOMATOLACTIN ALPHA ISOFORM X1-RELATED"/>
    <property type="match status" value="1"/>
</dbReference>
<feature type="transmembrane region" description="Helical" evidence="8">
    <location>
        <begin position="12"/>
        <end position="29"/>
    </location>
</feature>
<dbReference type="GO" id="GO:0031667">
    <property type="term" value="P:response to nutrient levels"/>
    <property type="evidence" value="ECO:0007669"/>
    <property type="project" value="TreeGrafter"/>
</dbReference>
<keyword evidence="3" id="KW-0964">Secreted</keyword>
<reference evidence="9" key="1">
    <citation type="submission" date="2023-09" db="UniProtKB">
        <authorList>
            <consortium name="Ensembl"/>
        </authorList>
    </citation>
    <scope>IDENTIFICATION</scope>
</reference>
<keyword evidence="4" id="KW-0372">Hormone</keyword>
<evidence type="ECO:0008006" key="10">
    <source>
        <dbReference type="Google" id="ProtNLM"/>
    </source>
</evidence>
<comment type="subcellular location">
    <subcellularLocation>
        <location evidence="1">Secreted</location>
    </subcellularLocation>
</comment>
<accession>A0A3B4G2U7</accession>
<dbReference type="GO" id="GO:0070186">
    <property type="term" value="F:growth hormone activity"/>
    <property type="evidence" value="ECO:0007669"/>
    <property type="project" value="TreeGrafter"/>
</dbReference>
<evidence type="ECO:0000256" key="8">
    <source>
        <dbReference type="SAM" id="Phobius"/>
    </source>
</evidence>
<protein>
    <recommendedName>
        <fullName evidence="10">Somatolactin alpha</fullName>
    </recommendedName>
</protein>
<dbReference type="GO" id="GO:0005131">
    <property type="term" value="F:growth hormone receptor binding"/>
    <property type="evidence" value="ECO:0007669"/>
    <property type="project" value="TreeGrafter"/>
</dbReference>
<dbReference type="Ensembl" id="ENSPNYT00000016462.1">
    <property type="protein sequence ID" value="ENSPNYP00000016058.1"/>
    <property type="gene ID" value="ENSPNYG00000012158.1"/>
</dbReference>
<sequence length="166" mass="19343">MNNQIQFYLSRGVWGLLLWPYILTVSMPLDCKEEPGSLTRCPSISQEKLLDRVIHHAELIYRVSEESCSLFVSNSKINLCSFTFLIYLCWDNPVHNSRVQDCMLDEGTFTTTNNEQGLFQYDTLPDMLESVMRDYTLLSCFKKDAHKMETFLKLLKCRQADKYNCA</sequence>
<dbReference type="InterPro" id="IPR018116">
    <property type="entry name" value="Somatotropin_CS"/>
</dbReference>
<keyword evidence="6" id="KW-1015">Disulfide bond</keyword>
<dbReference type="Pfam" id="PF00103">
    <property type="entry name" value="Hormone_1"/>
    <property type="match status" value="1"/>
</dbReference>
<evidence type="ECO:0000256" key="1">
    <source>
        <dbReference type="ARBA" id="ARBA00004613"/>
    </source>
</evidence>
<dbReference type="STRING" id="303518.ENSPNYP00000016058"/>
<dbReference type="GO" id="GO:0048513">
    <property type="term" value="P:animal organ development"/>
    <property type="evidence" value="ECO:0007669"/>
    <property type="project" value="TreeGrafter"/>
</dbReference>
<dbReference type="Gene3D" id="1.20.1250.10">
    <property type="match status" value="1"/>
</dbReference>
<organism evidence="9">
    <name type="scientific">Pundamilia nyererei</name>
    <dbReference type="NCBI Taxonomy" id="303518"/>
    <lineage>
        <taxon>Eukaryota</taxon>
        <taxon>Metazoa</taxon>
        <taxon>Chordata</taxon>
        <taxon>Craniata</taxon>
        <taxon>Vertebrata</taxon>
        <taxon>Euteleostomi</taxon>
        <taxon>Actinopterygii</taxon>
        <taxon>Neopterygii</taxon>
        <taxon>Teleostei</taxon>
        <taxon>Neoteleostei</taxon>
        <taxon>Acanthomorphata</taxon>
        <taxon>Ovalentaria</taxon>
        <taxon>Cichlomorphae</taxon>
        <taxon>Cichliformes</taxon>
        <taxon>Cichlidae</taxon>
        <taxon>African cichlids</taxon>
        <taxon>Pseudocrenilabrinae</taxon>
        <taxon>Haplochromini</taxon>
        <taxon>Pundamilia</taxon>
    </lineage>
</organism>
<evidence type="ECO:0000256" key="2">
    <source>
        <dbReference type="ARBA" id="ARBA00008474"/>
    </source>
</evidence>
<evidence type="ECO:0000256" key="4">
    <source>
        <dbReference type="ARBA" id="ARBA00022702"/>
    </source>
</evidence>
<keyword evidence="5" id="KW-0732">Signal</keyword>